<evidence type="ECO:0000256" key="3">
    <source>
        <dbReference type="SAM" id="Coils"/>
    </source>
</evidence>
<dbReference type="AlphaFoldDB" id="A0A3M6TB25"/>
<name>A0A3M6TB25_POCDA</name>
<keyword evidence="2 3" id="KW-0175">Coiled coil</keyword>
<organism evidence="4 5">
    <name type="scientific">Pocillopora damicornis</name>
    <name type="common">Cauliflower coral</name>
    <name type="synonym">Millepora damicornis</name>
    <dbReference type="NCBI Taxonomy" id="46731"/>
    <lineage>
        <taxon>Eukaryota</taxon>
        <taxon>Metazoa</taxon>
        <taxon>Cnidaria</taxon>
        <taxon>Anthozoa</taxon>
        <taxon>Hexacorallia</taxon>
        <taxon>Scleractinia</taxon>
        <taxon>Astrocoeniina</taxon>
        <taxon>Pocilloporidae</taxon>
        <taxon>Pocillopora</taxon>
    </lineage>
</organism>
<keyword evidence="5" id="KW-1185">Reference proteome</keyword>
<dbReference type="Proteomes" id="UP000275408">
    <property type="component" value="Unassembled WGS sequence"/>
</dbReference>
<comment type="similarity">
    <text evidence="1">Belongs to the tropomyosin family.</text>
</comment>
<reference evidence="4 5" key="1">
    <citation type="journal article" date="2018" name="Sci. Rep.">
        <title>Comparative analysis of the Pocillopora damicornis genome highlights role of immune system in coral evolution.</title>
        <authorList>
            <person name="Cunning R."/>
            <person name="Bay R.A."/>
            <person name="Gillette P."/>
            <person name="Baker A.C."/>
            <person name="Traylor-Knowles N."/>
        </authorList>
    </citation>
    <scope>NUCLEOTIDE SEQUENCE [LARGE SCALE GENOMIC DNA]</scope>
    <source>
        <strain evidence="4">RSMAS</strain>
        <tissue evidence="4">Whole animal</tissue>
    </source>
</reference>
<dbReference type="OrthoDB" id="5989067at2759"/>
<sequence length="248" mass="29160">MYTNNAKNKIRDRFQEIRDKIDVADDRADNALDVLKEAKRKADELELDRDSCKRKIELAKATLAERNNELKKKLKKLEDLEDKDKVESELVKTLENIELDGDEKLNSLEKQLQKISNIADKKESENKESTLRLEQLESELEKVYRREGDALEKAEKLQECIQLARSQMDGLKEREEGAYEREDESEKKLTFLTQELHTKASEAEEKERQVNNLTLYRDRIKAEIQEERKKIQKTQAEIDSLDDLTDDF</sequence>
<dbReference type="InterPro" id="IPR000533">
    <property type="entry name" value="Tropomyosin"/>
</dbReference>
<comment type="caution">
    <text evidence="4">The sequence shown here is derived from an EMBL/GenBank/DDBJ whole genome shotgun (WGS) entry which is preliminary data.</text>
</comment>
<dbReference type="EMBL" id="RCHS01003977">
    <property type="protein sequence ID" value="RMX38600.1"/>
    <property type="molecule type" value="Genomic_DNA"/>
</dbReference>
<evidence type="ECO:0000313" key="4">
    <source>
        <dbReference type="EMBL" id="RMX38600.1"/>
    </source>
</evidence>
<dbReference type="STRING" id="46731.A0A3M6TB25"/>
<dbReference type="Gene3D" id="1.20.5.170">
    <property type="match status" value="1"/>
</dbReference>
<gene>
    <name evidence="4" type="ORF">pdam_00008389</name>
</gene>
<evidence type="ECO:0000313" key="5">
    <source>
        <dbReference type="Proteomes" id="UP000275408"/>
    </source>
</evidence>
<evidence type="ECO:0000256" key="2">
    <source>
        <dbReference type="ARBA" id="ARBA00023054"/>
    </source>
</evidence>
<proteinExistence type="inferred from homology"/>
<dbReference type="PANTHER" id="PTHR19269">
    <property type="entry name" value="TROPOMYOSIN"/>
    <property type="match status" value="1"/>
</dbReference>
<evidence type="ECO:0000256" key="1">
    <source>
        <dbReference type="ARBA" id="ARBA00009036"/>
    </source>
</evidence>
<feature type="coiled-coil region" evidence="3">
    <location>
        <begin position="21"/>
        <end position="244"/>
    </location>
</feature>
<accession>A0A3M6TB25</accession>
<protein>
    <submittedName>
        <fullName evidence="4">Uncharacterized protein</fullName>
    </submittedName>
</protein>
<dbReference type="SUPFAM" id="SSF57997">
    <property type="entry name" value="Tropomyosin"/>
    <property type="match status" value="1"/>
</dbReference>
<dbReference type="Pfam" id="PF00261">
    <property type="entry name" value="Tropomyosin"/>
    <property type="match status" value="1"/>
</dbReference>